<dbReference type="SUPFAM" id="SSF51445">
    <property type="entry name" value="(Trans)glycosidases"/>
    <property type="match status" value="1"/>
</dbReference>
<dbReference type="PRINTS" id="PR00132">
    <property type="entry name" value="GLHYDRLASE2"/>
</dbReference>
<comment type="catalytic activity">
    <reaction evidence="1 7">
        <text>Hydrolysis of terminal non-reducing beta-D-galactose residues in beta-D-galactosides.</text>
        <dbReference type="EC" id="3.2.1.23"/>
    </reaction>
</comment>
<dbReference type="SUPFAM" id="SSF49303">
    <property type="entry name" value="beta-Galactosidase/glucuronidase domain"/>
    <property type="match status" value="1"/>
</dbReference>
<keyword evidence="10" id="KW-1185">Reference proteome</keyword>
<dbReference type="Pfam" id="PF00703">
    <property type="entry name" value="Glyco_hydro_2"/>
    <property type="match status" value="1"/>
</dbReference>
<dbReference type="PANTHER" id="PTHR46323">
    <property type="entry name" value="BETA-GALACTOSIDASE"/>
    <property type="match status" value="1"/>
</dbReference>
<name>A0ABY5P7Q2_9LACT</name>
<keyword evidence="4 7" id="KW-0378">Hydrolase</keyword>
<evidence type="ECO:0000259" key="8">
    <source>
        <dbReference type="SMART" id="SM01038"/>
    </source>
</evidence>
<evidence type="ECO:0000256" key="1">
    <source>
        <dbReference type="ARBA" id="ARBA00001412"/>
    </source>
</evidence>
<evidence type="ECO:0000256" key="2">
    <source>
        <dbReference type="ARBA" id="ARBA00007401"/>
    </source>
</evidence>
<dbReference type="Pfam" id="PF02929">
    <property type="entry name" value="Bgal_small_N"/>
    <property type="match status" value="1"/>
</dbReference>
<dbReference type="Gene3D" id="3.20.20.80">
    <property type="entry name" value="Glycosidases"/>
    <property type="match status" value="1"/>
</dbReference>
<evidence type="ECO:0000313" key="9">
    <source>
        <dbReference type="EMBL" id="UUX34762.1"/>
    </source>
</evidence>
<comment type="similarity">
    <text evidence="2 7">Belongs to the glycosyl hydrolase 2 family.</text>
</comment>
<evidence type="ECO:0000256" key="3">
    <source>
        <dbReference type="ARBA" id="ARBA00012756"/>
    </source>
</evidence>
<dbReference type="Pfam" id="PF02836">
    <property type="entry name" value="Glyco_hydro_2_C"/>
    <property type="match status" value="1"/>
</dbReference>
<dbReference type="Proteomes" id="UP001315967">
    <property type="component" value="Chromosome"/>
</dbReference>
<dbReference type="InterPro" id="IPR008979">
    <property type="entry name" value="Galactose-bd-like_sf"/>
</dbReference>
<evidence type="ECO:0000256" key="4">
    <source>
        <dbReference type="ARBA" id="ARBA00022801"/>
    </source>
</evidence>
<dbReference type="InterPro" id="IPR014718">
    <property type="entry name" value="GH-type_carb-bd"/>
</dbReference>
<dbReference type="EMBL" id="CP102453">
    <property type="protein sequence ID" value="UUX34762.1"/>
    <property type="molecule type" value="Genomic_DNA"/>
</dbReference>
<accession>A0ABY5P7Q2</accession>
<dbReference type="PROSITE" id="PS00719">
    <property type="entry name" value="GLYCOSYL_HYDROL_F2_1"/>
    <property type="match status" value="1"/>
</dbReference>
<reference evidence="9 10" key="1">
    <citation type="submission" date="2022-08" db="EMBL/GenBank/DDBJ databases">
        <title>Aerococcaceae sp. nov isolated from spoiled eye mask.</title>
        <authorList>
            <person name="Zhou G."/>
            <person name="Xie X.-B."/>
            <person name="Shi Q.-S."/>
            <person name="Wang Y.-S."/>
            <person name="Wen X."/>
            <person name="Peng H."/>
            <person name="Yang X.-J."/>
            <person name="Tao H.-B."/>
            <person name="Huang X.-M."/>
        </authorList>
    </citation>
    <scope>NUCLEOTIDE SEQUENCE [LARGE SCALE GENOMIC DNA]</scope>
    <source>
        <strain evidence="10">DM20194951</strain>
    </source>
</reference>
<organism evidence="9 10">
    <name type="scientific">Fundicoccus culcitae</name>
    <dbReference type="NCBI Taxonomy" id="2969821"/>
    <lineage>
        <taxon>Bacteria</taxon>
        <taxon>Bacillati</taxon>
        <taxon>Bacillota</taxon>
        <taxon>Bacilli</taxon>
        <taxon>Lactobacillales</taxon>
        <taxon>Aerococcaceae</taxon>
        <taxon>Fundicoccus</taxon>
    </lineage>
</organism>
<sequence length="1004" mass="115792">MLLTNYFEDLQTFHVNTLPRRNYFVPFTSFDAAKTTLDRRQSEAYTDLNGTWNFHYFENVRLIDQPYWLAEHKSDLSYRQIPVPSCWQLEGYGQIQYTNTEYPIPYDPPYVPYDNPAGLYKRTFEINDLSKGEAYHLNFEGVDSAFYVWVNDTFIGYSQISHSNQEFDITAALKVGENQLSVLVLQWSDGTYFEDQDKFRYSGIFRDVYLLKRQANRINHFQVTPDVAADLQTGTIALDIVDAENVDTIKVSLFDPAGDLIEERELPATGKTSFEIKQPQLWNAEVPQLYVLVVQAGEEFYRQEVGLRKVEIKNKQLYINHQSVKLVGVNHHDTHPNTGATVSLANQIHDLEQMKLYNFNAIRTAHYPKTAEFYELTDRMGFYVMSEADVETHGVVDLYGLGGNANYNMIADDPQFAASFVDRMDASIVPFYNYSSIIIWSAGNESGYGVGIEDMLRHARALDPNRPLHYEAYWYRDRSIDFNDEYIDMYSRMYPSVAEIDELYFKDGIDRPFILCEYIHAMGNGPGDIKEYYDYMMSKDEFIGAFVWEWADHAVNIRRRYSDDVVYHYGGDHGEYPHAGNFCMDGLVYPDRQPHTAVLEHRQIFRRVMLTHANIEAMEFTFKNLYDFVNAGEKVALFVEFYDEKGILLTTTEVTDFDIAPLSEATFKIQTPPQLNTPVGSLRFVTKMVNAGEFNGAELGFDQVILKEFESDLSLSHVSKTIRVEETLGDFVVHIDNDTVAFSKRNGAISQIIRNGNKALIKPGSWTIWRAPIDNDRNIKKEWYQANYDRAVTRIHSFDYVEAVDAHVITFKGVINSVARQTIINMEFKWFIYRDGTIYLDMDAAKNPIMPFLPRFALLLPLSRNYDRVQYYGNGPYESYEDKHHASYLATFKGELLDFYEPYVTPQENGSHNFVRELSLTNFYEGGTLAFTSATPFSFNVSDFSAEQLTETTHRDELLNEDVTYLHLDLKQSGLGSNACGPELAEAYRFNDAEFTFDLSIFLN</sequence>
<dbReference type="InterPro" id="IPR011013">
    <property type="entry name" value="Gal_mutarotase_sf_dom"/>
</dbReference>
<dbReference type="InterPro" id="IPR013783">
    <property type="entry name" value="Ig-like_fold"/>
</dbReference>
<feature type="domain" description="Beta galactosidase small chain/" evidence="8">
    <location>
        <begin position="732"/>
        <end position="1002"/>
    </location>
</feature>
<dbReference type="InterPro" id="IPR004199">
    <property type="entry name" value="B-gal_small/dom_5"/>
</dbReference>
<dbReference type="InterPro" id="IPR017853">
    <property type="entry name" value="GH"/>
</dbReference>
<dbReference type="PANTHER" id="PTHR46323:SF2">
    <property type="entry name" value="BETA-GALACTOSIDASE"/>
    <property type="match status" value="1"/>
</dbReference>
<dbReference type="RefSeq" id="WP_313794265.1">
    <property type="nucleotide sequence ID" value="NZ_CP102453.1"/>
</dbReference>
<protein>
    <recommendedName>
        <fullName evidence="3 7">Beta-galactosidase</fullName>
        <ecNumber evidence="3 7">3.2.1.23</ecNumber>
    </recommendedName>
    <alternativeName>
        <fullName evidence="6 7">Lactase</fullName>
    </alternativeName>
</protein>
<dbReference type="InterPro" id="IPR036156">
    <property type="entry name" value="Beta-gal/glucu_dom_sf"/>
</dbReference>
<dbReference type="GO" id="GO:0016787">
    <property type="term" value="F:hydrolase activity"/>
    <property type="evidence" value="ECO:0007669"/>
    <property type="project" value="UniProtKB-KW"/>
</dbReference>
<gene>
    <name evidence="9" type="ORF">NRE15_03695</name>
</gene>
<keyword evidence="5 7" id="KW-0326">Glycosidase</keyword>
<dbReference type="Gene3D" id="2.60.40.10">
    <property type="entry name" value="Immunoglobulins"/>
    <property type="match status" value="1"/>
</dbReference>
<dbReference type="InterPro" id="IPR006101">
    <property type="entry name" value="Glyco_hydro_2"/>
</dbReference>
<evidence type="ECO:0000313" key="10">
    <source>
        <dbReference type="Proteomes" id="UP001315967"/>
    </source>
</evidence>
<dbReference type="SMART" id="SM01038">
    <property type="entry name" value="Bgal_small_N"/>
    <property type="match status" value="1"/>
</dbReference>
<evidence type="ECO:0000256" key="5">
    <source>
        <dbReference type="ARBA" id="ARBA00023295"/>
    </source>
</evidence>
<dbReference type="InterPro" id="IPR023230">
    <property type="entry name" value="Glyco_hydro_2_CS"/>
</dbReference>
<dbReference type="SUPFAM" id="SSF74650">
    <property type="entry name" value="Galactose mutarotase-like"/>
    <property type="match status" value="1"/>
</dbReference>
<dbReference type="InterPro" id="IPR006102">
    <property type="entry name" value="Ig-like_GH2"/>
</dbReference>
<dbReference type="InterPro" id="IPR050347">
    <property type="entry name" value="Bact_Beta-galactosidase"/>
</dbReference>
<dbReference type="EC" id="3.2.1.23" evidence="3 7"/>
<dbReference type="Pfam" id="PF02837">
    <property type="entry name" value="Glyco_hydro_2_N"/>
    <property type="match status" value="1"/>
</dbReference>
<dbReference type="InterPro" id="IPR006104">
    <property type="entry name" value="Glyco_hydro_2_N"/>
</dbReference>
<evidence type="ECO:0000256" key="7">
    <source>
        <dbReference type="RuleBase" id="RU361154"/>
    </source>
</evidence>
<dbReference type="Gene3D" id="2.70.98.10">
    <property type="match status" value="1"/>
</dbReference>
<dbReference type="Gene3D" id="2.60.120.260">
    <property type="entry name" value="Galactose-binding domain-like"/>
    <property type="match status" value="1"/>
</dbReference>
<proteinExistence type="inferred from homology"/>
<dbReference type="InterPro" id="IPR006103">
    <property type="entry name" value="Glyco_hydro_2_cat"/>
</dbReference>
<dbReference type="SUPFAM" id="SSF49785">
    <property type="entry name" value="Galactose-binding domain-like"/>
    <property type="match status" value="1"/>
</dbReference>
<evidence type="ECO:0000256" key="6">
    <source>
        <dbReference type="ARBA" id="ARBA00032230"/>
    </source>
</evidence>